<evidence type="ECO:0000313" key="5">
    <source>
        <dbReference type="EMBL" id="ETO35339.1"/>
    </source>
</evidence>
<dbReference type="EMBL" id="ASPP01001712">
    <property type="protein sequence ID" value="ETO35339.1"/>
    <property type="molecule type" value="Genomic_DNA"/>
</dbReference>
<organism evidence="5 6">
    <name type="scientific">Reticulomyxa filosa</name>
    <dbReference type="NCBI Taxonomy" id="46433"/>
    <lineage>
        <taxon>Eukaryota</taxon>
        <taxon>Sar</taxon>
        <taxon>Rhizaria</taxon>
        <taxon>Retaria</taxon>
        <taxon>Foraminifera</taxon>
        <taxon>Monothalamids</taxon>
        <taxon>Reticulomyxidae</taxon>
        <taxon>Reticulomyxa</taxon>
    </lineage>
</organism>
<feature type="repeat" description="WD" evidence="3">
    <location>
        <begin position="222"/>
        <end position="265"/>
    </location>
</feature>
<dbReference type="PROSITE" id="PS50082">
    <property type="entry name" value="WD_REPEATS_2"/>
    <property type="match status" value="3"/>
</dbReference>
<dbReference type="InterPro" id="IPR015943">
    <property type="entry name" value="WD40/YVTN_repeat-like_dom_sf"/>
</dbReference>
<evidence type="ECO:0000256" key="1">
    <source>
        <dbReference type="ARBA" id="ARBA00022574"/>
    </source>
</evidence>
<dbReference type="Gene3D" id="2.130.10.10">
    <property type="entry name" value="YVTN repeat-like/Quinoprotein amine dehydrogenase"/>
    <property type="match status" value="3"/>
</dbReference>
<dbReference type="PRINTS" id="PR00320">
    <property type="entry name" value="GPROTEINBRPT"/>
</dbReference>
<keyword evidence="1 3" id="KW-0853">WD repeat</keyword>
<dbReference type="PROSITE" id="PS00678">
    <property type="entry name" value="WD_REPEATS_1"/>
    <property type="match status" value="2"/>
</dbReference>
<dbReference type="CDD" id="cd00200">
    <property type="entry name" value="WD40"/>
    <property type="match status" value="1"/>
</dbReference>
<dbReference type="PANTHER" id="PTHR19879">
    <property type="entry name" value="TRANSCRIPTION INITIATION FACTOR TFIID"/>
    <property type="match status" value="1"/>
</dbReference>
<gene>
    <name evidence="5" type="ORF">RFI_01725</name>
</gene>
<dbReference type="InterPro" id="IPR036322">
    <property type="entry name" value="WD40_repeat_dom_sf"/>
</dbReference>
<dbReference type="InterPro" id="IPR020472">
    <property type="entry name" value="WD40_PAC1"/>
</dbReference>
<protein>
    <submittedName>
        <fullName evidence="5">WD-40 repeat protein</fullName>
    </submittedName>
</protein>
<proteinExistence type="predicted"/>
<dbReference type="InterPro" id="IPR001680">
    <property type="entry name" value="WD40_rpt"/>
</dbReference>
<dbReference type="SMART" id="SM00320">
    <property type="entry name" value="WD40"/>
    <property type="match status" value="5"/>
</dbReference>
<feature type="repeat" description="WD" evidence="3">
    <location>
        <begin position="266"/>
        <end position="315"/>
    </location>
</feature>
<evidence type="ECO:0000256" key="4">
    <source>
        <dbReference type="SAM" id="Phobius"/>
    </source>
</evidence>
<evidence type="ECO:0000256" key="2">
    <source>
        <dbReference type="ARBA" id="ARBA00022737"/>
    </source>
</evidence>
<comment type="caution">
    <text evidence="5">The sequence shown here is derived from an EMBL/GenBank/DDBJ whole genome shotgun (WGS) entry which is preliminary data.</text>
</comment>
<dbReference type="InterPro" id="IPR019775">
    <property type="entry name" value="WD40_repeat_CS"/>
</dbReference>
<dbReference type="PROSITE" id="PS50294">
    <property type="entry name" value="WD_REPEATS_REGION"/>
    <property type="match status" value="3"/>
</dbReference>
<feature type="repeat" description="WD" evidence="3">
    <location>
        <begin position="151"/>
        <end position="194"/>
    </location>
</feature>
<dbReference type="Proteomes" id="UP000023152">
    <property type="component" value="Unassembled WGS sequence"/>
</dbReference>
<evidence type="ECO:0000313" key="6">
    <source>
        <dbReference type="Proteomes" id="UP000023152"/>
    </source>
</evidence>
<keyword evidence="4" id="KW-1133">Transmembrane helix</keyword>
<accession>X6PB91</accession>
<keyword evidence="6" id="KW-1185">Reference proteome</keyword>
<sequence>MLQIKFGLTILIKLLLIILVHLFYIFLKYKLKYSSVDLTYVSVFMFDTFCSSSKLINTFTGHTSCVNIIDYATFDDCQFICSGSHDVTVSICDVDNNERIKFSDEHLRSVHCVKFSSYHYQNYYQNVICSSSSDKTICFWDFKNDEQLQIFRGHTKCVYEIEFSPFNGDRYLYSGSGDKTIRLWDVETSKSLHIFNGHEDDVWCVDISPLQSNSNNSNDKNNIGHTDYVKNVKYGSNELFNLILSDSNDTSVRLWDIRSGQQNQVFNGHLDIVTSVDYTPFKIKNNIGNSNVICSGSWDNTIRFWDIRSNRNELYVIEGNANECIEMILHMIGICVM</sequence>
<feature type="transmembrane region" description="Helical" evidence="4">
    <location>
        <begin position="6"/>
        <end position="27"/>
    </location>
</feature>
<dbReference type="SUPFAM" id="SSF50978">
    <property type="entry name" value="WD40 repeat-like"/>
    <property type="match status" value="1"/>
</dbReference>
<keyword evidence="2" id="KW-0677">Repeat</keyword>
<reference evidence="5 6" key="1">
    <citation type="journal article" date="2013" name="Curr. Biol.">
        <title>The Genome of the Foraminiferan Reticulomyxa filosa.</title>
        <authorList>
            <person name="Glockner G."/>
            <person name="Hulsmann N."/>
            <person name="Schleicher M."/>
            <person name="Noegel A.A."/>
            <person name="Eichinger L."/>
            <person name="Gallinger C."/>
            <person name="Pawlowski J."/>
            <person name="Sierra R."/>
            <person name="Euteneuer U."/>
            <person name="Pillet L."/>
            <person name="Moustafa A."/>
            <person name="Platzer M."/>
            <person name="Groth M."/>
            <person name="Szafranski K."/>
            <person name="Schliwa M."/>
        </authorList>
    </citation>
    <scope>NUCLEOTIDE SEQUENCE [LARGE SCALE GENOMIC DNA]</scope>
</reference>
<name>X6PB91_RETFI</name>
<dbReference type="Pfam" id="PF00400">
    <property type="entry name" value="WD40"/>
    <property type="match status" value="6"/>
</dbReference>
<evidence type="ECO:0000256" key="3">
    <source>
        <dbReference type="PROSITE-ProRule" id="PRU00221"/>
    </source>
</evidence>
<dbReference type="AlphaFoldDB" id="X6PB91"/>
<keyword evidence="4" id="KW-0472">Membrane</keyword>
<keyword evidence="4" id="KW-0812">Transmembrane</keyword>
<dbReference type="PANTHER" id="PTHR19879:SF9">
    <property type="entry name" value="TRANSCRIPTION INITIATION FACTOR TFIID SUBUNIT 5"/>
    <property type="match status" value="1"/>
</dbReference>